<gene>
    <name evidence="1" type="ORF">DBRI1063_LOCUS13529</name>
</gene>
<reference evidence="1" key="1">
    <citation type="submission" date="2021-01" db="EMBL/GenBank/DDBJ databases">
        <authorList>
            <person name="Corre E."/>
            <person name="Pelletier E."/>
            <person name="Niang G."/>
            <person name="Scheremetjew M."/>
            <person name="Finn R."/>
            <person name="Kale V."/>
            <person name="Holt S."/>
            <person name="Cochrane G."/>
            <person name="Meng A."/>
            <person name="Brown T."/>
            <person name="Cohen L."/>
        </authorList>
    </citation>
    <scope>NUCLEOTIDE SEQUENCE</scope>
    <source>
        <strain evidence="1">Pop2</strain>
    </source>
</reference>
<proteinExistence type="predicted"/>
<protein>
    <submittedName>
        <fullName evidence="1">Uncharacterized protein</fullName>
    </submittedName>
</protein>
<name>A0A7S1ZCW7_9STRA</name>
<organism evidence="1">
    <name type="scientific">Ditylum brightwellii</name>
    <dbReference type="NCBI Taxonomy" id="49249"/>
    <lineage>
        <taxon>Eukaryota</taxon>
        <taxon>Sar</taxon>
        <taxon>Stramenopiles</taxon>
        <taxon>Ochrophyta</taxon>
        <taxon>Bacillariophyta</taxon>
        <taxon>Mediophyceae</taxon>
        <taxon>Lithodesmiophycidae</taxon>
        <taxon>Lithodesmiales</taxon>
        <taxon>Lithodesmiaceae</taxon>
        <taxon>Ditylum</taxon>
    </lineage>
</organism>
<accession>A0A7S1ZCW7</accession>
<evidence type="ECO:0000313" key="1">
    <source>
        <dbReference type="EMBL" id="CAD9334920.1"/>
    </source>
</evidence>
<dbReference type="AlphaFoldDB" id="A0A7S1ZCW7"/>
<sequence length="410" mass="46380">MDRHANNHKTKKRMKCSFCGKNEASIILCNNTLSTESANKPLCLLHYYTTRACRLNTTSNKIRTLGNGSELERQKVKVQNLFMEAFDELRKEIAEESVKPSSSSLFRATRTMGQPSRQLLSEKDPLSALFDAPRRRQPLKQKMKQQIQQRPKIITNGKGSEETIDRPTKMSVVKNGATTASRTNFMPRVTVTKHQQLHTTQSQPLPTVSPRTPRLQWQNKLTQLNPSAAESDTNVDSEGGFIRDIQLPKKLLQHQKRQQEDVVKNICVTPYHSKTDVEDLATTTTTVTPHRKSLGVSEYQRQSNPYKRRKTATKSIWSRAIDENIGEHSCSDNLVDFDNEESNGINSTMKASTPCPSCKSDNAVCDGNTMTCRYDDVPKAETWGRKDRSDVALMKCRCLDCGRVWNEDGA</sequence>
<dbReference type="EMBL" id="HBGN01021201">
    <property type="protein sequence ID" value="CAD9334920.1"/>
    <property type="molecule type" value="Transcribed_RNA"/>
</dbReference>